<organism evidence="8 9">
    <name type="scientific">Aspergillus terreus (strain NIH 2624 / FGSC A1156)</name>
    <dbReference type="NCBI Taxonomy" id="341663"/>
    <lineage>
        <taxon>Eukaryota</taxon>
        <taxon>Fungi</taxon>
        <taxon>Dikarya</taxon>
        <taxon>Ascomycota</taxon>
        <taxon>Pezizomycotina</taxon>
        <taxon>Eurotiomycetes</taxon>
        <taxon>Eurotiomycetidae</taxon>
        <taxon>Eurotiales</taxon>
        <taxon>Aspergillaceae</taxon>
        <taxon>Aspergillus</taxon>
        <taxon>Aspergillus subgen. Circumdati</taxon>
    </lineage>
</organism>
<dbReference type="Gene3D" id="3.40.50.720">
    <property type="entry name" value="NAD(P)-binding Rossmann-like Domain"/>
    <property type="match status" value="1"/>
</dbReference>
<evidence type="ECO:0000256" key="6">
    <source>
        <dbReference type="RuleBase" id="RU361277"/>
    </source>
</evidence>
<reference evidence="9" key="1">
    <citation type="submission" date="2005-09" db="EMBL/GenBank/DDBJ databases">
        <title>Annotation of the Aspergillus terreus NIH2624 genome.</title>
        <authorList>
            <person name="Birren B.W."/>
            <person name="Lander E.S."/>
            <person name="Galagan J.E."/>
            <person name="Nusbaum C."/>
            <person name="Devon K."/>
            <person name="Henn M."/>
            <person name="Ma L.-J."/>
            <person name="Jaffe D.B."/>
            <person name="Butler J."/>
            <person name="Alvarez P."/>
            <person name="Gnerre S."/>
            <person name="Grabherr M."/>
            <person name="Kleber M."/>
            <person name="Mauceli E.W."/>
            <person name="Brockman W."/>
            <person name="Rounsley S."/>
            <person name="Young S.K."/>
            <person name="LaButti K."/>
            <person name="Pushparaj V."/>
            <person name="DeCaprio D."/>
            <person name="Crawford M."/>
            <person name="Koehrsen M."/>
            <person name="Engels R."/>
            <person name="Montgomery P."/>
            <person name="Pearson M."/>
            <person name="Howarth C."/>
            <person name="Larson L."/>
            <person name="Luoma S."/>
            <person name="White J."/>
            <person name="Alvarado L."/>
            <person name="Kodira C.D."/>
            <person name="Zeng Q."/>
            <person name="Oleary S."/>
            <person name="Yandava C."/>
            <person name="Denning D.W."/>
            <person name="Nierman W.C."/>
            <person name="Milne T."/>
            <person name="Madden K."/>
        </authorList>
    </citation>
    <scope>NUCLEOTIDE SEQUENCE [LARGE SCALE GENOMIC DNA]</scope>
    <source>
        <strain evidence="9">NIH 2624 / FGSC A1156</strain>
    </source>
</reference>
<dbReference type="InterPro" id="IPR002328">
    <property type="entry name" value="ADH_Zn_CS"/>
</dbReference>
<accession>Q0CV13</accession>
<dbReference type="InterPro" id="IPR013149">
    <property type="entry name" value="ADH-like_C"/>
</dbReference>
<dbReference type="InterPro" id="IPR036291">
    <property type="entry name" value="NAD(P)-bd_dom_sf"/>
</dbReference>
<dbReference type="GO" id="GO:0008270">
    <property type="term" value="F:zinc ion binding"/>
    <property type="evidence" value="ECO:0007669"/>
    <property type="project" value="InterPro"/>
</dbReference>
<dbReference type="eggNOG" id="KOG0024">
    <property type="taxonomic scope" value="Eukaryota"/>
</dbReference>
<comment type="cofactor">
    <cofactor evidence="1 6">
        <name>Zn(2+)</name>
        <dbReference type="ChEBI" id="CHEBI:29105"/>
    </cofactor>
</comment>
<evidence type="ECO:0000256" key="2">
    <source>
        <dbReference type="ARBA" id="ARBA00008072"/>
    </source>
</evidence>
<dbReference type="RefSeq" id="XP_001211649.1">
    <property type="nucleotide sequence ID" value="XM_001211649.1"/>
</dbReference>
<evidence type="ECO:0000256" key="1">
    <source>
        <dbReference type="ARBA" id="ARBA00001947"/>
    </source>
</evidence>
<evidence type="ECO:0000313" key="9">
    <source>
        <dbReference type="Proteomes" id="UP000007963"/>
    </source>
</evidence>
<dbReference type="GO" id="GO:0034079">
    <property type="term" value="P:butanediol biosynthetic process"/>
    <property type="evidence" value="ECO:0007669"/>
    <property type="project" value="TreeGrafter"/>
</dbReference>
<dbReference type="SMART" id="SM00829">
    <property type="entry name" value="PKS_ER"/>
    <property type="match status" value="1"/>
</dbReference>
<comment type="similarity">
    <text evidence="2 6">Belongs to the zinc-containing alcohol dehydrogenase family.</text>
</comment>
<dbReference type="InterPro" id="IPR011032">
    <property type="entry name" value="GroES-like_sf"/>
</dbReference>
<keyword evidence="5" id="KW-0560">Oxidoreductase</keyword>
<dbReference type="OrthoDB" id="3941538at2759"/>
<dbReference type="Proteomes" id="UP000007963">
    <property type="component" value="Unassembled WGS sequence"/>
</dbReference>
<evidence type="ECO:0000313" key="8">
    <source>
        <dbReference type="EMBL" id="EAU37433.1"/>
    </source>
</evidence>
<keyword evidence="3 6" id="KW-0479">Metal-binding</keyword>
<evidence type="ECO:0000256" key="3">
    <source>
        <dbReference type="ARBA" id="ARBA00022723"/>
    </source>
</evidence>
<proteinExistence type="inferred from homology"/>
<dbReference type="PANTHER" id="PTHR43161:SF23">
    <property type="entry name" value="(R,R)-BUTANEDIOL DEHYDROGENASE-RELATED"/>
    <property type="match status" value="1"/>
</dbReference>
<evidence type="ECO:0000256" key="5">
    <source>
        <dbReference type="ARBA" id="ARBA00023002"/>
    </source>
</evidence>
<gene>
    <name evidence="8" type="ORF">ATEG_02471</name>
</gene>
<keyword evidence="4 6" id="KW-0862">Zinc</keyword>
<dbReference type="PANTHER" id="PTHR43161">
    <property type="entry name" value="SORBITOL DEHYDROGENASE"/>
    <property type="match status" value="1"/>
</dbReference>
<sequence>MRAVRFHGRGDIRVDQIEEPTCAAGQVKVHTYTSLPETKRHAHMHRYDLHSWESAEAVSTTKPAPNTHTETADLHEYLSGPITVPQTPHAITGQKLPVTLGHEFSGTVEEVGAGVSRVRVGDRVAVKPNLADGTCPCCVRGRPNCCRNLGFIGYSSGLSDHVVVPEKHAIPLPGSIPLDIGALVEPLTVAWHAVDRAPIETAQTALVVGGGPIGLAVVQVLKARGVERIVVAEVSQQRQRFATTLGATDVVDPRKEDVVAMVRAMTAGAGADVAFECSGVQAGFDTAMKGIRVRGTVTIVSLWEEKPVIDAFDVVSYEKHVVGAAICDEGDFEAVIEAIAAGKISPQAMITGKIRMEDVVEKGFEALVRERDQHVKILIDISA</sequence>
<dbReference type="HOGENOM" id="CLU_026673_11_0_1"/>
<dbReference type="InterPro" id="IPR013154">
    <property type="entry name" value="ADH-like_N"/>
</dbReference>
<dbReference type="GO" id="GO:0005737">
    <property type="term" value="C:cytoplasm"/>
    <property type="evidence" value="ECO:0007669"/>
    <property type="project" value="TreeGrafter"/>
</dbReference>
<dbReference type="AlphaFoldDB" id="Q0CV13"/>
<dbReference type="SUPFAM" id="SSF51735">
    <property type="entry name" value="NAD(P)-binding Rossmann-fold domains"/>
    <property type="match status" value="1"/>
</dbReference>
<dbReference type="GeneID" id="4316609"/>
<dbReference type="Gene3D" id="3.90.180.10">
    <property type="entry name" value="Medium-chain alcohol dehydrogenases, catalytic domain"/>
    <property type="match status" value="1"/>
</dbReference>
<dbReference type="Pfam" id="PF08240">
    <property type="entry name" value="ADH_N"/>
    <property type="match status" value="1"/>
</dbReference>
<dbReference type="CDD" id="cd08233">
    <property type="entry name" value="butanediol_DH_like"/>
    <property type="match status" value="1"/>
</dbReference>
<dbReference type="SUPFAM" id="SSF50129">
    <property type="entry name" value="GroES-like"/>
    <property type="match status" value="1"/>
</dbReference>
<dbReference type="VEuPathDB" id="FungiDB:ATEG_02471"/>
<dbReference type="Pfam" id="PF00107">
    <property type="entry name" value="ADH_zinc_N"/>
    <property type="match status" value="1"/>
</dbReference>
<dbReference type="PROSITE" id="PS00059">
    <property type="entry name" value="ADH_ZINC"/>
    <property type="match status" value="1"/>
</dbReference>
<name>Q0CV13_ASPTN</name>
<evidence type="ECO:0000256" key="4">
    <source>
        <dbReference type="ARBA" id="ARBA00022833"/>
    </source>
</evidence>
<dbReference type="InterPro" id="IPR020843">
    <property type="entry name" value="ER"/>
</dbReference>
<dbReference type="STRING" id="341663.Q0CV13"/>
<evidence type="ECO:0000259" key="7">
    <source>
        <dbReference type="SMART" id="SM00829"/>
    </source>
</evidence>
<dbReference type="EMBL" id="CH476596">
    <property type="protein sequence ID" value="EAU37433.1"/>
    <property type="molecule type" value="Genomic_DNA"/>
</dbReference>
<dbReference type="GO" id="GO:0000721">
    <property type="term" value="F:(R,R)-butanediol dehydrogenase activity"/>
    <property type="evidence" value="ECO:0007669"/>
    <property type="project" value="TreeGrafter"/>
</dbReference>
<feature type="domain" description="Enoyl reductase (ER)" evidence="7">
    <location>
        <begin position="8"/>
        <end position="379"/>
    </location>
</feature>
<protein>
    <recommendedName>
        <fullName evidence="7">Enoyl reductase (ER) domain-containing protein</fullName>
    </recommendedName>
</protein>
<dbReference type="OMA" id="AMGHEMS"/>